<evidence type="ECO:0000313" key="2">
    <source>
        <dbReference type="EMBL" id="AAG02928.1"/>
    </source>
</evidence>
<accession>Q9EMI4</accession>
<evidence type="ECO:0000256" key="1">
    <source>
        <dbReference type="SAM" id="Phobius"/>
    </source>
</evidence>
<dbReference type="EMBL" id="AF250284">
    <property type="protein sequence ID" value="AAG02928.1"/>
    <property type="molecule type" value="Genomic_DNA"/>
</dbReference>
<dbReference type="KEGG" id="vg:1494812"/>
<dbReference type="GeneID" id="1494812"/>
<protein>
    <submittedName>
        <fullName evidence="2">AMV222</fullName>
    </submittedName>
</protein>
<keyword evidence="1" id="KW-0812">Transmembrane</keyword>
<keyword evidence="1" id="KW-0472">Membrane</keyword>
<evidence type="ECO:0000313" key="3">
    <source>
        <dbReference type="Proteomes" id="UP000000872"/>
    </source>
</evidence>
<gene>
    <name evidence="2" type="primary">AMV222</name>
</gene>
<keyword evidence="1" id="KW-1133">Transmembrane helix</keyword>
<organism evidence="2 3">
    <name type="scientific">Amsacta moorei entomopoxvirus</name>
    <name type="common">AmEPV</name>
    <dbReference type="NCBI Taxonomy" id="28321"/>
    <lineage>
        <taxon>Viruses</taxon>
        <taxon>Varidnaviria</taxon>
        <taxon>Bamfordvirae</taxon>
        <taxon>Nucleocytoviricota</taxon>
        <taxon>Pokkesviricetes</taxon>
        <taxon>Chitovirales</taxon>
        <taxon>Poxviridae</taxon>
        <taxon>Entomopoxvirinae</taxon>
        <taxon>Betaentomopoxvirus</taxon>
    </lineage>
</organism>
<organismHost>
    <name type="scientific">Amsacta</name>
    <dbReference type="NCBI Taxonomy" id="340055"/>
</organismHost>
<dbReference type="Proteomes" id="UP000000872">
    <property type="component" value="Segment"/>
</dbReference>
<name>Q9EMI4_AMEPV</name>
<keyword evidence="3" id="KW-1185">Reference proteome</keyword>
<reference evidence="2 3" key="1">
    <citation type="journal article" date="2000" name="Virology">
        <title>Complete genomic sequence of the Amsacta moorei entomopoxvirus: analysis and comparison with other poxviruses.</title>
        <authorList>
            <person name="Bawden A.L."/>
            <person name="Glassberg K.J."/>
            <person name="Diggans J."/>
            <person name="Shaw R."/>
            <person name="Farmerie W."/>
            <person name="Moyer R.W."/>
        </authorList>
    </citation>
    <scope>NUCLEOTIDE SEQUENCE [LARGE SCALE GENOMIC DNA]</scope>
</reference>
<proteinExistence type="predicted"/>
<feature type="transmembrane region" description="Helical" evidence="1">
    <location>
        <begin position="16"/>
        <end position="41"/>
    </location>
</feature>
<dbReference type="RefSeq" id="NP_065004.1">
    <property type="nucleotide sequence ID" value="NC_002520.1"/>
</dbReference>
<sequence length="64" mass="7349">MIFIFGLKFFKHKYSICFLISSNLYLCVVKAITISLLFFLLNSTVSLKSENPNWVDAVPDFLVV</sequence>